<dbReference type="Proteomes" id="UP000255113">
    <property type="component" value="Unassembled WGS sequence"/>
</dbReference>
<dbReference type="RefSeq" id="WP_103854297.1">
    <property type="nucleotide sequence ID" value="NZ_JBLOCT010000003.1"/>
</dbReference>
<reference evidence="2 4" key="1">
    <citation type="submission" date="2018-06" db="EMBL/GenBank/DDBJ databases">
        <authorList>
            <consortium name="Pathogen Informatics"/>
            <person name="Doyle S."/>
        </authorList>
    </citation>
    <scope>NUCLEOTIDE SEQUENCE [LARGE SCALE GENOMIC DNA]</scope>
    <source>
        <strain evidence="2 4">NCTC11188</strain>
    </source>
</reference>
<evidence type="ECO:0000313" key="3">
    <source>
        <dbReference type="EMBL" id="TDP27539.1"/>
    </source>
</evidence>
<proteinExistence type="predicted"/>
<dbReference type="Proteomes" id="UP000294683">
    <property type="component" value="Unassembled WGS sequence"/>
</dbReference>
<accession>A0A379AYT9</accession>
<organism evidence="2 4">
    <name type="scientific">Avibacterium gallinarum</name>
    <name type="common">Pasteurella gallinarum</name>
    <dbReference type="NCBI Taxonomy" id="755"/>
    <lineage>
        <taxon>Bacteria</taxon>
        <taxon>Pseudomonadati</taxon>
        <taxon>Pseudomonadota</taxon>
        <taxon>Gammaproteobacteria</taxon>
        <taxon>Pasteurellales</taxon>
        <taxon>Pasteurellaceae</taxon>
        <taxon>Avibacterium</taxon>
    </lineage>
</organism>
<dbReference type="AlphaFoldDB" id="A0A379AYT9"/>
<keyword evidence="1" id="KW-1133">Transmembrane helix</keyword>
<name>A0A379AYT9_AVIGA</name>
<keyword evidence="1" id="KW-0812">Transmembrane</keyword>
<dbReference type="EMBL" id="UGSQ01000003">
    <property type="protein sequence ID" value="SUB27811.1"/>
    <property type="molecule type" value="Genomic_DNA"/>
</dbReference>
<evidence type="ECO:0000313" key="2">
    <source>
        <dbReference type="EMBL" id="SUB27811.1"/>
    </source>
</evidence>
<feature type="transmembrane region" description="Helical" evidence="1">
    <location>
        <begin position="16"/>
        <end position="34"/>
    </location>
</feature>
<evidence type="ECO:0000313" key="5">
    <source>
        <dbReference type="Proteomes" id="UP000294683"/>
    </source>
</evidence>
<reference evidence="3 5" key="2">
    <citation type="submission" date="2019-03" db="EMBL/GenBank/DDBJ databases">
        <title>Genomic Encyclopedia of Type Strains, Phase IV (KMG-IV): sequencing the most valuable type-strain genomes for metagenomic binning, comparative biology and taxonomic classification.</title>
        <authorList>
            <person name="Goeker M."/>
        </authorList>
    </citation>
    <scope>NUCLEOTIDE SEQUENCE [LARGE SCALE GENOMIC DNA]</scope>
    <source>
        <strain evidence="3 5">DSM 17481</strain>
    </source>
</reference>
<gene>
    <name evidence="3" type="ORF">EV689_11159</name>
    <name evidence="2" type="ORF">NCTC11188_01893</name>
</gene>
<dbReference type="EMBL" id="SNXJ01000011">
    <property type="protein sequence ID" value="TDP27539.1"/>
    <property type="molecule type" value="Genomic_DNA"/>
</dbReference>
<keyword evidence="5" id="KW-1185">Reference proteome</keyword>
<sequence>MKKLNTDEVQSIHGGMWGYIASAFGGLALNEIFLNPLKNATYKHYNKENEKLVNSFNSNPDKFIRENTSFYGD</sequence>
<keyword evidence="1" id="KW-0472">Membrane</keyword>
<evidence type="ECO:0000313" key="4">
    <source>
        <dbReference type="Proteomes" id="UP000255113"/>
    </source>
</evidence>
<protein>
    <submittedName>
        <fullName evidence="2">Uncharacterized protein</fullName>
    </submittedName>
</protein>
<evidence type="ECO:0000256" key="1">
    <source>
        <dbReference type="SAM" id="Phobius"/>
    </source>
</evidence>